<dbReference type="GO" id="GO:0022857">
    <property type="term" value="F:transmembrane transporter activity"/>
    <property type="evidence" value="ECO:0007669"/>
    <property type="project" value="InterPro"/>
</dbReference>
<organism evidence="9 10">
    <name type="scientific">Methylophaga muralis</name>
    <dbReference type="NCBI Taxonomy" id="291169"/>
    <lineage>
        <taxon>Bacteria</taxon>
        <taxon>Pseudomonadati</taxon>
        <taxon>Pseudomonadota</taxon>
        <taxon>Gammaproteobacteria</taxon>
        <taxon>Thiotrichales</taxon>
        <taxon>Piscirickettsiaceae</taxon>
        <taxon>Methylophaga</taxon>
    </lineage>
</organism>
<feature type="transmembrane region" description="Helical" evidence="8">
    <location>
        <begin position="21"/>
        <end position="40"/>
    </location>
</feature>
<keyword evidence="6 8" id="KW-0472">Membrane</keyword>
<keyword evidence="4 7" id="KW-0812">Transmembrane</keyword>
<keyword evidence="5 8" id="KW-1133">Transmembrane helix</keyword>
<dbReference type="PATRIC" id="fig|291169.3.peg.2072"/>
<dbReference type="InterPro" id="IPR003400">
    <property type="entry name" value="ExbD"/>
</dbReference>
<name>A0A1E3GS03_9GAMM</name>
<accession>A0A1E3GS03</accession>
<evidence type="ECO:0000256" key="8">
    <source>
        <dbReference type="SAM" id="Phobius"/>
    </source>
</evidence>
<reference evidence="9 10" key="1">
    <citation type="submission" date="2016-07" db="EMBL/GenBank/DDBJ databases">
        <title>Draft Genome Sequence of Methylophaga muralis Bur 1.</title>
        <authorList>
            <person name="Vasilenko O.V."/>
            <person name="Doronina N.V."/>
            <person name="Shmareva M.N."/>
            <person name="Tarlachkov S.V."/>
            <person name="Mustakhimov I."/>
            <person name="Trotsenko Y.A."/>
        </authorList>
    </citation>
    <scope>NUCLEOTIDE SEQUENCE [LARGE SCALE GENOMIC DNA]</scope>
    <source>
        <strain evidence="9 10">Bur 1</strain>
    </source>
</reference>
<evidence type="ECO:0000256" key="4">
    <source>
        <dbReference type="ARBA" id="ARBA00022692"/>
    </source>
</evidence>
<evidence type="ECO:0000256" key="3">
    <source>
        <dbReference type="ARBA" id="ARBA00022475"/>
    </source>
</evidence>
<sequence length="143" mass="15547">MMLLPKPAARANQLDDNMIPLINIVFLMLIFFMIAGQLTASELITIQPPTSQQQSPIEEHDAVLLVSATAVLALDDALVEANALADSLQRKIADSKDPQTFKLLVKTDANVMATELTDLLKQVRAAGILKVSLATQSLTDRHD</sequence>
<proteinExistence type="inferred from homology"/>
<dbReference type="Pfam" id="PF02472">
    <property type="entry name" value="ExbD"/>
    <property type="match status" value="1"/>
</dbReference>
<dbReference type="PANTHER" id="PTHR30558:SF3">
    <property type="entry name" value="BIOPOLYMER TRANSPORT PROTEIN EXBD-RELATED"/>
    <property type="match status" value="1"/>
</dbReference>
<keyword evidence="7" id="KW-0813">Transport</keyword>
<evidence type="ECO:0000256" key="2">
    <source>
        <dbReference type="ARBA" id="ARBA00005811"/>
    </source>
</evidence>
<dbReference type="Proteomes" id="UP000094379">
    <property type="component" value="Unassembled WGS sequence"/>
</dbReference>
<dbReference type="AlphaFoldDB" id="A0A1E3GS03"/>
<dbReference type="GO" id="GO:0005886">
    <property type="term" value="C:plasma membrane"/>
    <property type="evidence" value="ECO:0007669"/>
    <property type="project" value="UniProtKB-SubCell"/>
</dbReference>
<evidence type="ECO:0000256" key="1">
    <source>
        <dbReference type="ARBA" id="ARBA00004162"/>
    </source>
</evidence>
<evidence type="ECO:0000313" key="10">
    <source>
        <dbReference type="Proteomes" id="UP000094379"/>
    </source>
</evidence>
<gene>
    <name evidence="9" type="ORF">A9E74_02061</name>
</gene>
<dbReference type="GO" id="GO:0015031">
    <property type="term" value="P:protein transport"/>
    <property type="evidence" value="ECO:0007669"/>
    <property type="project" value="UniProtKB-KW"/>
</dbReference>
<evidence type="ECO:0000256" key="6">
    <source>
        <dbReference type="ARBA" id="ARBA00023136"/>
    </source>
</evidence>
<keyword evidence="7" id="KW-0653">Protein transport</keyword>
<comment type="caution">
    <text evidence="9">The sequence shown here is derived from an EMBL/GenBank/DDBJ whole genome shotgun (WGS) entry which is preliminary data.</text>
</comment>
<dbReference type="STRING" id="291169.A9E74_02061"/>
<keyword evidence="10" id="KW-1185">Reference proteome</keyword>
<dbReference type="RefSeq" id="WP_069296482.1">
    <property type="nucleotide sequence ID" value="NZ_MCRI01000025.1"/>
</dbReference>
<dbReference type="PANTHER" id="PTHR30558">
    <property type="entry name" value="EXBD MEMBRANE COMPONENT OF PMF-DRIVEN MACROMOLECULE IMPORT SYSTEM"/>
    <property type="match status" value="1"/>
</dbReference>
<dbReference type="EMBL" id="MCRI01000025">
    <property type="protein sequence ID" value="ODN66181.1"/>
    <property type="molecule type" value="Genomic_DNA"/>
</dbReference>
<evidence type="ECO:0000313" key="9">
    <source>
        <dbReference type="EMBL" id="ODN66181.1"/>
    </source>
</evidence>
<keyword evidence="3" id="KW-1003">Cell membrane</keyword>
<comment type="similarity">
    <text evidence="2 7">Belongs to the ExbD/TolR family.</text>
</comment>
<evidence type="ECO:0000256" key="7">
    <source>
        <dbReference type="RuleBase" id="RU003879"/>
    </source>
</evidence>
<evidence type="ECO:0000256" key="5">
    <source>
        <dbReference type="ARBA" id="ARBA00022989"/>
    </source>
</evidence>
<protein>
    <submittedName>
        <fullName evidence="9">Biopolymer transport protein ExbD</fullName>
    </submittedName>
</protein>
<comment type="subcellular location">
    <subcellularLocation>
        <location evidence="1">Cell membrane</location>
        <topology evidence="1">Single-pass membrane protein</topology>
    </subcellularLocation>
    <subcellularLocation>
        <location evidence="7">Cell membrane</location>
        <topology evidence="7">Single-pass type II membrane protein</topology>
    </subcellularLocation>
</comment>